<evidence type="ECO:0000256" key="1">
    <source>
        <dbReference type="SAM" id="SignalP"/>
    </source>
</evidence>
<feature type="signal peptide" evidence="1">
    <location>
        <begin position="1"/>
        <end position="23"/>
    </location>
</feature>
<protein>
    <submittedName>
        <fullName evidence="2">Putative lipocalin-3 1</fullName>
    </submittedName>
</protein>
<feature type="non-terminal residue" evidence="2">
    <location>
        <position position="203"/>
    </location>
</feature>
<dbReference type="AlphaFoldDB" id="A0A023FG74"/>
<keyword evidence="1" id="KW-0732">Signal</keyword>
<name>A0A023FG74_AMBCJ</name>
<sequence>MERSRLFPGILLALIAHVPLCTAENAERVTDIRKFLNTSEAIWTTRKTFDATDLGMRCKMDIRNSSTLYTINFTRFNLETRTRWKEVQLVGEFGIWGANASKPDDLHDEMEVKQVIQQYRRTTGLRWISTEVLEHSTEDMTCGVFTVISFLGVTQKFSLELRVKNSSVHAIPEECSEVFKRKIQHRQRPRKVYWPQCQDILKD</sequence>
<reference evidence="2" key="1">
    <citation type="submission" date="2014-03" db="EMBL/GenBank/DDBJ databases">
        <title>The sialotranscriptome of Amblyomma triste, Amblyomma parvum and Amblyomma cajennense ticks, uncovered by 454-based RNA-seq.</title>
        <authorList>
            <person name="Garcia G.R."/>
            <person name="Gardinassi L.G."/>
            <person name="Ribeiro J.M."/>
            <person name="Anatriello E."/>
            <person name="Ferreira B.R."/>
            <person name="Moreira H.N."/>
            <person name="Mafra C."/>
            <person name="Olegario M.M."/>
            <person name="Szabo P.J."/>
            <person name="Miranda-Santos I.K."/>
            <person name="Maruyama S.R."/>
        </authorList>
    </citation>
    <scope>NUCLEOTIDE SEQUENCE</scope>
    <source>
        <strain evidence="2">Uberlandia</strain>
        <tissue evidence="2">Salivary glands</tissue>
    </source>
</reference>
<proteinExistence type="evidence at transcript level"/>
<accession>A0A023FG74</accession>
<feature type="chain" id="PRO_5001520910" evidence="1">
    <location>
        <begin position="24"/>
        <end position="203"/>
    </location>
</feature>
<evidence type="ECO:0000313" key="2">
    <source>
        <dbReference type="EMBL" id="JAC19733.1"/>
    </source>
</evidence>
<organism evidence="2">
    <name type="scientific">Amblyomma cajennense</name>
    <name type="common">Cayenne tick</name>
    <name type="synonym">Acarus cajennensis</name>
    <dbReference type="NCBI Taxonomy" id="34607"/>
    <lineage>
        <taxon>Eukaryota</taxon>
        <taxon>Metazoa</taxon>
        <taxon>Ecdysozoa</taxon>
        <taxon>Arthropoda</taxon>
        <taxon>Chelicerata</taxon>
        <taxon>Arachnida</taxon>
        <taxon>Acari</taxon>
        <taxon>Parasitiformes</taxon>
        <taxon>Ixodida</taxon>
        <taxon>Ixodoidea</taxon>
        <taxon>Ixodidae</taxon>
        <taxon>Amblyomminae</taxon>
        <taxon>Amblyomma</taxon>
    </lineage>
</organism>
<dbReference type="EMBL" id="GBBK01004749">
    <property type="protein sequence ID" value="JAC19733.1"/>
    <property type="molecule type" value="mRNA"/>
</dbReference>